<keyword evidence="2 5" id="KW-1133">Transmembrane helix</keyword>
<dbReference type="InterPro" id="IPR036259">
    <property type="entry name" value="MFS_trans_sf"/>
</dbReference>
<dbReference type="SUPFAM" id="SSF103473">
    <property type="entry name" value="MFS general substrate transporter"/>
    <property type="match status" value="1"/>
</dbReference>
<organism evidence="7 8">
    <name type="scientific">Oceanibaculum indicum</name>
    <dbReference type="NCBI Taxonomy" id="526216"/>
    <lineage>
        <taxon>Bacteria</taxon>
        <taxon>Pseudomonadati</taxon>
        <taxon>Pseudomonadota</taxon>
        <taxon>Alphaproteobacteria</taxon>
        <taxon>Rhodospirillales</taxon>
        <taxon>Oceanibaculaceae</taxon>
        <taxon>Oceanibaculum</taxon>
    </lineage>
</organism>
<feature type="transmembrane region" description="Helical" evidence="5">
    <location>
        <begin position="41"/>
        <end position="62"/>
    </location>
</feature>
<evidence type="ECO:0000313" key="8">
    <source>
        <dbReference type="Proteomes" id="UP000277424"/>
    </source>
</evidence>
<feature type="domain" description="Major facilitator superfamily (MFS) profile" evidence="6">
    <location>
        <begin position="199"/>
        <end position="419"/>
    </location>
</feature>
<gene>
    <name evidence="7" type="ORF">BCL74_1333</name>
</gene>
<reference evidence="7 8" key="1">
    <citation type="submission" date="2018-10" db="EMBL/GenBank/DDBJ databases">
        <title>Comparative analysis of microorganisms from saline springs in Andes Mountain Range, Colombia.</title>
        <authorList>
            <person name="Rubin E."/>
        </authorList>
    </citation>
    <scope>NUCLEOTIDE SEQUENCE [LARGE SCALE GENOMIC DNA]</scope>
    <source>
        <strain evidence="7 8">USBA 36</strain>
    </source>
</reference>
<accession>A0A420WR80</accession>
<protein>
    <submittedName>
        <fullName evidence="7">Putative MFS family arabinose efflux permease</fullName>
    </submittedName>
</protein>
<evidence type="ECO:0000313" key="7">
    <source>
        <dbReference type="EMBL" id="RKQ73544.1"/>
    </source>
</evidence>
<feature type="transmembrane region" description="Helical" evidence="5">
    <location>
        <begin position="351"/>
        <end position="374"/>
    </location>
</feature>
<feature type="compositionally biased region" description="Acidic residues" evidence="4">
    <location>
        <begin position="410"/>
        <end position="419"/>
    </location>
</feature>
<evidence type="ECO:0000256" key="5">
    <source>
        <dbReference type="SAM" id="Phobius"/>
    </source>
</evidence>
<dbReference type="PANTHER" id="PTHR23521:SF3">
    <property type="entry name" value="MFS TRANSPORTER"/>
    <property type="match status" value="1"/>
</dbReference>
<feature type="transmembrane region" description="Helical" evidence="5">
    <location>
        <begin position="7"/>
        <end position="29"/>
    </location>
</feature>
<feature type="transmembrane region" description="Helical" evidence="5">
    <location>
        <begin position="265"/>
        <end position="284"/>
    </location>
</feature>
<dbReference type="Gene3D" id="1.20.1250.20">
    <property type="entry name" value="MFS general substrate transporter like domains"/>
    <property type="match status" value="2"/>
</dbReference>
<feature type="transmembrane region" description="Helical" evidence="5">
    <location>
        <begin position="231"/>
        <end position="253"/>
    </location>
</feature>
<evidence type="ECO:0000256" key="3">
    <source>
        <dbReference type="ARBA" id="ARBA00023136"/>
    </source>
</evidence>
<evidence type="ECO:0000256" key="4">
    <source>
        <dbReference type="SAM" id="MobiDB-lite"/>
    </source>
</evidence>
<dbReference type="GO" id="GO:0005886">
    <property type="term" value="C:plasma membrane"/>
    <property type="evidence" value="ECO:0007669"/>
    <property type="project" value="TreeGrafter"/>
</dbReference>
<feature type="transmembrane region" description="Helical" evidence="5">
    <location>
        <begin position="102"/>
        <end position="120"/>
    </location>
</feature>
<feature type="transmembrane region" description="Helical" evidence="5">
    <location>
        <begin position="132"/>
        <end position="153"/>
    </location>
</feature>
<dbReference type="InterPro" id="IPR011701">
    <property type="entry name" value="MFS"/>
</dbReference>
<evidence type="ECO:0000256" key="1">
    <source>
        <dbReference type="ARBA" id="ARBA00022692"/>
    </source>
</evidence>
<feature type="region of interest" description="Disordered" evidence="4">
    <location>
        <begin position="397"/>
        <end position="419"/>
    </location>
</feature>
<dbReference type="Proteomes" id="UP000277424">
    <property type="component" value="Unassembled WGS sequence"/>
</dbReference>
<proteinExistence type="predicted"/>
<dbReference type="InterPro" id="IPR020846">
    <property type="entry name" value="MFS_dom"/>
</dbReference>
<feature type="transmembrane region" description="Helical" evidence="5">
    <location>
        <begin position="202"/>
        <end position="225"/>
    </location>
</feature>
<dbReference type="PANTHER" id="PTHR23521">
    <property type="entry name" value="TRANSPORTER MFS SUPERFAMILY"/>
    <property type="match status" value="1"/>
</dbReference>
<feature type="transmembrane region" description="Helical" evidence="5">
    <location>
        <begin position="159"/>
        <end position="181"/>
    </location>
</feature>
<dbReference type="InterPro" id="IPR047200">
    <property type="entry name" value="MFS_YcaD-like"/>
</dbReference>
<dbReference type="CDD" id="cd17477">
    <property type="entry name" value="MFS_YcaD_like"/>
    <property type="match status" value="1"/>
</dbReference>
<dbReference type="EMBL" id="RBIG01000001">
    <property type="protein sequence ID" value="RKQ73544.1"/>
    <property type="molecule type" value="Genomic_DNA"/>
</dbReference>
<name>A0A420WR80_9PROT</name>
<keyword evidence="3 5" id="KW-0472">Membrane</keyword>
<feature type="transmembrane region" description="Helical" evidence="5">
    <location>
        <begin position="324"/>
        <end position="345"/>
    </location>
</feature>
<sequence length="419" mass="43605">MRDAFPAILAIVLGVMILQLGNGLIGVLVPLRMGLEGLSPTMVGVVATFYSFGFLIGCLLVPRMVRGIGHIRTFAVFAAAVSASTLGLTLGIDWVLWGGLRFLMGICMAGLFSVAESWIVAQAPQPIRGRVLSLYMISNKLTLAGGQMLLAIGDPMGTGFFLLISVCASLSLIPVALTRAVTPPPPTVATMSLKEVYGIAPAALIGCFATGIMNAAVIGITPLYGLQIGMAAGPIAALVSVMQIGSLLAQWPMGWLSDRIDRRRVIVAGLLVVLAASLAIALVGPSLPNWAMYGLFAIWGATGLSVYALCIAHASDFAEPGQMVPLTSTLLLAWAIGSTIGPLLATLVMELIGPAGLFLYAAAISGATGGFVAYRMTRRAAKPADLREKFVNVPATSPQAMKLDPRTPMADDESGPGVK</sequence>
<dbReference type="RefSeq" id="WP_008943351.1">
    <property type="nucleotide sequence ID" value="NZ_RBIG01000001.1"/>
</dbReference>
<feature type="transmembrane region" description="Helical" evidence="5">
    <location>
        <begin position="290"/>
        <end position="312"/>
    </location>
</feature>
<keyword evidence="1 5" id="KW-0812">Transmembrane</keyword>
<evidence type="ECO:0000256" key="2">
    <source>
        <dbReference type="ARBA" id="ARBA00022989"/>
    </source>
</evidence>
<comment type="caution">
    <text evidence="7">The sequence shown here is derived from an EMBL/GenBank/DDBJ whole genome shotgun (WGS) entry which is preliminary data.</text>
</comment>
<dbReference type="Pfam" id="PF07690">
    <property type="entry name" value="MFS_1"/>
    <property type="match status" value="1"/>
</dbReference>
<evidence type="ECO:0000259" key="6">
    <source>
        <dbReference type="PROSITE" id="PS50850"/>
    </source>
</evidence>
<dbReference type="AlphaFoldDB" id="A0A420WR80"/>
<feature type="transmembrane region" description="Helical" evidence="5">
    <location>
        <begin position="74"/>
        <end position="96"/>
    </location>
</feature>
<dbReference type="OrthoDB" id="9810614at2"/>
<dbReference type="PROSITE" id="PS50850">
    <property type="entry name" value="MFS"/>
    <property type="match status" value="1"/>
</dbReference>
<dbReference type="GO" id="GO:0022857">
    <property type="term" value="F:transmembrane transporter activity"/>
    <property type="evidence" value="ECO:0007669"/>
    <property type="project" value="InterPro"/>
</dbReference>